<proteinExistence type="predicted"/>
<organism evidence="1 2">
    <name type="scientific">Babesia bovis</name>
    <dbReference type="NCBI Taxonomy" id="5865"/>
    <lineage>
        <taxon>Eukaryota</taxon>
        <taxon>Sar</taxon>
        <taxon>Alveolata</taxon>
        <taxon>Apicomplexa</taxon>
        <taxon>Aconoidasida</taxon>
        <taxon>Piroplasmida</taxon>
        <taxon>Babesiidae</taxon>
        <taxon>Babesia</taxon>
    </lineage>
</organism>
<reference evidence="2" key="3">
    <citation type="journal article" date="2021" name="Int. J. Parasitol.">
        <title>Comparative analysis of gene expression between Babesia bovis blood stages and kinetes allowed by improved genome annotation.</title>
        <authorList>
            <person name="Ueti M.W."/>
            <person name="Johnson W.C."/>
            <person name="Kappmeyer L.S."/>
            <person name="Herndon D.R."/>
            <person name="Mousel M.R."/>
            <person name="Reif K.E."/>
            <person name="Taus N.S."/>
            <person name="Ifeonu O.O."/>
            <person name="Silva J.C."/>
            <person name="Suarez C.E."/>
            <person name="Brayton K.A."/>
        </authorList>
    </citation>
    <scope>NUCLEOTIDE SEQUENCE [LARGE SCALE GENOMIC DNA]</scope>
</reference>
<dbReference type="GeneID" id="5478632"/>
<sequence>MSRNNASNIDVDVIKGLSQPSALHDELVRYILSTVGCKLHNESTLRFVSHAAQISLEKLIKDAKDIQVINKSNTDSKGGRMSLDEIRELDYQTIVEALQKRDPTAHNYTVFLEPNMEF</sequence>
<dbReference type="VEuPathDB" id="PiroplasmaDB:BBOV_IV004690"/>
<gene>
    <name evidence="1" type="ORF">BBOV_IV004690</name>
</gene>
<name>A7AQL1_BABBO</name>
<dbReference type="RefSeq" id="XP_001610398.1">
    <property type="nucleotide sequence ID" value="XM_001610348.1"/>
</dbReference>
<dbReference type="KEGG" id="bbo:BBOV_IV004690"/>
<evidence type="ECO:0008006" key="3">
    <source>
        <dbReference type="Google" id="ProtNLM"/>
    </source>
</evidence>
<dbReference type="AlphaFoldDB" id="A7AQL1"/>
<accession>A7AQL1</accession>
<protein>
    <recommendedName>
        <fullName evidence="3">Transcription initiation factor TFIID subunit 10</fullName>
    </recommendedName>
</protein>
<dbReference type="eggNOG" id="ENOG502QXHK">
    <property type="taxonomic scope" value="Eukaryota"/>
</dbReference>
<keyword evidence="2" id="KW-1185">Reference proteome</keyword>
<dbReference type="Proteomes" id="UP000002173">
    <property type="component" value="Unassembled WGS sequence"/>
</dbReference>
<reference evidence="1 2" key="1">
    <citation type="journal article" date="2007" name="PLoS Pathog.">
        <title>Genome sequence of Babesia bovis and comparative analysis of apicomplexan hemoprotozoa.</title>
        <authorList>
            <person name="Brayton K.A."/>
            <person name="Lau A.O.T."/>
            <person name="Herndon D.R."/>
            <person name="Hannick L."/>
            <person name="Kappmeyer L.S."/>
            <person name="Berens S.J."/>
            <person name="Bidwell S.L."/>
            <person name="Brown W.C."/>
            <person name="Crabtree J."/>
            <person name="Fadrosh D."/>
            <person name="Feldblum T."/>
            <person name="Forberger H.A."/>
            <person name="Haas B.J."/>
            <person name="Howell J.M."/>
            <person name="Khouri H."/>
            <person name="Koo H."/>
            <person name="Mann D.J."/>
            <person name="Norimine J."/>
            <person name="Paulsen I.T."/>
            <person name="Radune D."/>
            <person name="Ren Q."/>
            <person name="Smith R.K. Jr."/>
            <person name="Suarez C.E."/>
            <person name="White O."/>
            <person name="Wortman J.R."/>
            <person name="Knowles D.P. Jr."/>
            <person name="McElwain T.F."/>
            <person name="Nene V.M."/>
        </authorList>
    </citation>
    <scope>NUCLEOTIDE SEQUENCE [LARGE SCALE GENOMIC DNA]</scope>
    <source>
        <strain evidence="1">T2Bo</strain>
    </source>
</reference>
<reference evidence="2" key="2">
    <citation type="journal article" date="2020" name="Data Brief">
        <title>Transcriptome dataset of Babesia bovis life stages within vertebrate and invertebrate hosts.</title>
        <authorList>
            <person name="Ueti M.W."/>
            <person name="Johnson W.C."/>
            <person name="Kappmeyer L.S."/>
            <person name="Herndon D.R."/>
            <person name="Mousel M.R."/>
            <person name="Reif K.E."/>
            <person name="Taus N.S."/>
            <person name="Ifeonu O.O."/>
            <person name="Silva J.C."/>
            <person name="Suarez C.E."/>
            <person name="Brayton K.A."/>
        </authorList>
    </citation>
    <scope>NUCLEOTIDE SEQUENCE [LARGE SCALE GENOMIC DNA]</scope>
</reference>
<dbReference type="InParanoid" id="A7AQL1"/>
<comment type="caution">
    <text evidence="1">The sequence shown here is derived from an EMBL/GenBank/DDBJ whole genome shotgun (WGS) entry which is preliminary data.</text>
</comment>
<dbReference type="OMA" id="GCKLQNE"/>
<evidence type="ECO:0000313" key="2">
    <source>
        <dbReference type="Proteomes" id="UP000002173"/>
    </source>
</evidence>
<dbReference type="EMBL" id="AAXT01000002">
    <property type="protein sequence ID" value="EDO06830.1"/>
    <property type="molecule type" value="Genomic_DNA"/>
</dbReference>
<evidence type="ECO:0000313" key="1">
    <source>
        <dbReference type="EMBL" id="EDO06830.1"/>
    </source>
</evidence>